<keyword evidence="5" id="KW-0819">tRNA processing</keyword>
<comment type="caution">
    <text evidence="11">The sequence shown here is derived from an EMBL/GenBank/DDBJ whole genome shotgun (WGS) entry which is preliminary data.</text>
</comment>
<evidence type="ECO:0000256" key="1">
    <source>
        <dbReference type="ARBA" id="ARBA00004496"/>
    </source>
</evidence>
<evidence type="ECO:0000256" key="7">
    <source>
        <dbReference type="ARBA" id="ARBA00022741"/>
    </source>
</evidence>
<gene>
    <name evidence="11" type="primary">tsaE</name>
    <name evidence="11" type="ORF">FOM92_03240</name>
</gene>
<keyword evidence="6" id="KW-0479">Metal-binding</keyword>
<evidence type="ECO:0000256" key="9">
    <source>
        <dbReference type="ARBA" id="ARBA00022842"/>
    </source>
</evidence>
<dbReference type="PANTHER" id="PTHR33540:SF2">
    <property type="entry name" value="TRNA THREONYLCARBAMOYLADENOSINE BIOSYNTHESIS PROTEIN TSAE"/>
    <property type="match status" value="1"/>
</dbReference>
<dbReference type="SUPFAM" id="SSF52540">
    <property type="entry name" value="P-loop containing nucleoside triphosphate hydrolases"/>
    <property type="match status" value="1"/>
</dbReference>
<dbReference type="PANTHER" id="PTHR33540">
    <property type="entry name" value="TRNA THREONYLCARBAMOYLADENOSINE BIOSYNTHESIS PROTEIN TSAE"/>
    <property type="match status" value="1"/>
</dbReference>
<dbReference type="OrthoDB" id="9800307at2"/>
<dbReference type="InterPro" id="IPR027417">
    <property type="entry name" value="P-loop_NTPase"/>
</dbReference>
<keyword evidence="9" id="KW-0460">Magnesium</keyword>
<sequence>MILKTEEDMRAFGRELAGTLHAGDWVSIDGPLGAGKTVLCAGILQGLGFDGEVASPSYAIVHQYDPPEVSIAVAHADLYRLDGVADLEELGLADERSDRITLVEWAGRAGADYTVPTLSIEIQPQPDGSRAVQMKTEKNDATH</sequence>
<keyword evidence="12" id="KW-1185">Reference proteome</keyword>
<organism evidence="11 12">
    <name type="scientific">Sphingorhabdus contaminans</name>
    <dbReference type="NCBI Taxonomy" id="1343899"/>
    <lineage>
        <taxon>Bacteria</taxon>
        <taxon>Pseudomonadati</taxon>
        <taxon>Pseudomonadota</taxon>
        <taxon>Alphaproteobacteria</taxon>
        <taxon>Sphingomonadales</taxon>
        <taxon>Sphingomonadaceae</taxon>
        <taxon>Sphingorhabdus</taxon>
    </lineage>
</organism>
<dbReference type="GO" id="GO:0016740">
    <property type="term" value="F:transferase activity"/>
    <property type="evidence" value="ECO:0007669"/>
    <property type="project" value="UniProtKB-KW"/>
</dbReference>
<dbReference type="GO" id="GO:0005737">
    <property type="term" value="C:cytoplasm"/>
    <property type="evidence" value="ECO:0007669"/>
    <property type="project" value="UniProtKB-SubCell"/>
</dbReference>
<dbReference type="GO" id="GO:0046872">
    <property type="term" value="F:metal ion binding"/>
    <property type="evidence" value="ECO:0007669"/>
    <property type="project" value="UniProtKB-KW"/>
</dbReference>
<protein>
    <recommendedName>
        <fullName evidence="3">tRNA threonylcarbamoyladenosine biosynthesis protein TsaE</fullName>
    </recommendedName>
    <alternativeName>
        <fullName evidence="10">t(6)A37 threonylcarbamoyladenosine biosynthesis protein TsaE</fullName>
    </alternativeName>
</protein>
<dbReference type="Proteomes" id="UP000320160">
    <property type="component" value="Unassembled WGS sequence"/>
</dbReference>
<dbReference type="GO" id="GO:0002949">
    <property type="term" value="P:tRNA threonylcarbamoyladenosine modification"/>
    <property type="evidence" value="ECO:0007669"/>
    <property type="project" value="InterPro"/>
</dbReference>
<dbReference type="RefSeq" id="WP_143775342.1">
    <property type="nucleotide sequence ID" value="NZ_VKKU01000001.1"/>
</dbReference>
<dbReference type="InterPro" id="IPR003442">
    <property type="entry name" value="T6A_TsaE"/>
</dbReference>
<keyword evidence="4" id="KW-0963">Cytoplasm</keyword>
<dbReference type="Pfam" id="PF02367">
    <property type="entry name" value="TsaE"/>
    <property type="match status" value="1"/>
</dbReference>
<keyword evidence="8" id="KW-0067">ATP-binding</keyword>
<dbReference type="GO" id="GO:0005524">
    <property type="term" value="F:ATP binding"/>
    <property type="evidence" value="ECO:0007669"/>
    <property type="project" value="UniProtKB-KW"/>
</dbReference>
<comment type="subcellular location">
    <subcellularLocation>
        <location evidence="1">Cytoplasm</location>
    </subcellularLocation>
</comment>
<evidence type="ECO:0000256" key="5">
    <source>
        <dbReference type="ARBA" id="ARBA00022694"/>
    </source>
</evidence>
<proteinExistence type="inferred from homology"/>
<accession>A0A553WIJ6</accession>
<keyword evidence="7" id="KW-0547">Nucleotide-binding</keyword>
<dbReference type="AlphaFoldDB" id="A0A553WIJ6"/>
<evidence type="ECO:0000256" key="2">
    <source>
        <dbReference type="ARBA" id="ARBA00007599"/>
    </source>
</evidence>
<evidence type="ECO:0000256" key="6">
    <source>
        <dbReference type="ARBA" id="ARBA00022723"/>
    </source>
</evidence>
<evidence type="ECO:0000313" key="12">
    <source>
        <dbReference type="Proteomes" id="UP000320160"/>
    </source>
</evidence>
<evidence type="ECO:0000256" key="10">
    <source>
        <dbReference type="ARBA" id="ARBA00032441"/>
    </source>
</evidence>
<dbReference type="Gene3D" id="3.40.50.300">
    <property type="entry name" value="P-loop containing nucleotide triphosphate hydrolases"/>
    <property type="match status" value="1"/>
</dbReference>
<evidence type="ECO:0000313" key="11">
    <source>
        <dbReference type="EMBL" id="TSB04454.1"/>
    </source>
</evidence>
<keyword evidence="11" id="KW-0808">Transferase</keyword>
<evidence type="ECO:0000256" key="3">
    <source>
        <dbReference type="ARBA" id="ARBA00019010"/>
    </source>
</evidence>
<reference evidence="11 12" key="1">
    <citation type="submission" date="2019-07" db="EMBL/GenBank/DDBJ databases">
        <authorList>
            <person name="Park M."/>
        </authorList>
    </citation>
    <scope>NUCLEOTIDE SEQUENCE [LARGE SCALE GENOMIC DNA]</scope>
    <source>
        <strain evidence="11 12">KCTC32445</strain>
    </source>
</reference>
<name>A0A553WIJ6_9SPHN</name>
<dbReference type="NCBIfam" id="TIGR00150">
    <property type="entry name" value="T6A_YjeE"/>
    <property type="match status" value="1"/>
</dbReference>
<comment type="similarity">
    <text evidence="2">Belongs to the TsaE family.</text>
</comment>
<evidence type="ECO:0000256" key="4">
    <source>
        <dbReference type="ARBA" id="ARBA00022490"/>
    </source>
</evidence>
<evidence type="ECO:0000256" key="8">
    <source>
        <dbReference type="ARBA" id="ARBA00022840"/>
    </source>
</evidence>
<dbReference type="EMBL" id="VKKU01000001">
    <property type="protein sequence ID" value="TSB04454.1"/>
    <property type="molecule type" value="Genomic_DNA"/>
</dbReference>